<feature type="compositionally biased region" description="Low complexity" evidence="1">
    <location>
        <begin position="77"/>
        <end position="96"/>
    </location>
</feature>
<dbReference type="KEGG" id="tum:CBW65_12345"/>
<feature type="transmembrane region" description="Helical" evidence="2">
    <location>
        <begin position="6"/>
        <end position="26"/>
    </location>
</feature>
<proteinExistence type="predicted"/>
<feature type="region of interest" description="Disordered" evidence="1">
    <location>
        <begin position="140"/>
        <end position="251"/>
    </location>
</feature>
<reference evidence="4" key="1">
    <citation type="submission" date="2017-05" db="EMBL/GenBank/DDBJ databases">
        <authorList>
            <person name="Sung H."/>
        </authorList>
    </citation>
    <scope>NUCLEOTIDE SEQUENCE [LARGE SCALE GENOMIC DNA]</scope>
    <source>
        <strain evidence="4">AR23208</strain>
    </source>
</reference>
<dbReference type="EMBL" id="CP021434">
    <property type="protein sequence ID" value="ARU61725.1"/>
    <property type="molecule type" value="Genomic_DNA"/>
</dbReference>
<feature type="compositionally biased region" description="Pro residues" evidence="1">
    <location>
        <begin position="209"/>
        <end position="249"/>
    </location>
</feature>
<organism evidence="3 4">
    <name type="scientific">Tumebacillus avium</name>
    <dbReference type="NCBI Taxonomy" id="1903704"/>
    <lineage>
        <taxon>Bacteria</taxon>
        <taxon>Bacillati</taxon>
        <taxon>Bacillota</taxon>
        <taxon>Bacilli</taxon>
        <taxon>Bacillales</taxon>
        <taxon>Alicyclobacillaceae</taxon>
        <taxon>Tumebacillus</taxon>
    </lineage>
</organism>
<evidence type="ECO:0000256" key="2">
    <source>
        <dbReference type="SAM" id="Phobius"/>
    </source>
</evidence>
<feature type="compositionally biased region" description="Polar residues" evidence="1">
    <location>
        <begin position="153"/>
        <end position="172"/>
    </location>
</feature>
<evidence type="ECO:0000313" key="3">
    <source>
        <dbReference type="EMBL" id="ARU61725.1"/>
    </source>
</evidence>
<keyword evidence="2" id="KW-1133">Transmembrane helix</keyword>
<accession>A0A1Y0IQI9</accession>
<dbReference type="OrthoDB" id="2380742at2"/>
<keyword evidence="2" id="KW-0812">Transmembrane</keyword>
<dbReference type="AlphaFoldDB" id="A0A1Y0IQI9"/>
<protein>
    <submittedName>
        <fullName evidence="3">Uncharacterized protein</fullName>
    </submittedName>
</protein>
<sequence length="380" mass="39725">MLLTLGLIVLGTIAVFSIAMMIGNVLNKGQYGKTWAMFSFMSVALCGIMLLLQMFMPPAEAMDDEAGEETHQSKELSATADGATGTAAEAPAASGDGAVESQVDDLSFLVIVLDLIKNNKPIPPEYLALLPDGGASLAKVSQDNNAPKPILQPVTNQTSNAPNPFQSYQPSQGGTTGSGTKTGTPAKSGDVQAKPGGTSGQQPNTNNPQPAPTPTPKPTPAPQPTPKPTPAPTPAPTPQPKPEPTPAPAPVETAALLDGGVLQSVLGASRADVQNFFQFNQSLGGSGNKLVYLRGQSIVEVTFTGDTATGINMRFERLTPQGESMGYFEEFMRIVAGMSKADASSKSGRDIYWNSVYPGASSIHFHIDTASNYGYIEARN</sequence>
<dbReference type="Proteomes" id="UP000195437">
    <property type="component" value="Chromosome"/>
</dbReference>
<dbReference type="RefSeq" id="WP_087457095.1">
    <property type="nucleotide sequence ID" value="NZ_CP021434.1"/>
</dbReference>
<evidence type="ECO:0000256" key="1">
    <source>
        <dbReference type="SAM" id="MobiDB-lite"/>
    </source>
</evidence>
<gene>
    <name evidence="3" type="ORF">CBW65_12345</name>
</gene>
<feature type="region of interest" description="Disordered" evidence="1">
    <location>
        <begin position="62"/>
        <end position="96"/>
    </location>
</feature>
<evidence type="ECO:0000313" key="4">
    <source>
        <dbReference type="Proteomes" id="UP000195437"/>
    </source>
</evidence>
<name>A0A1Y0IQI9_9BACL</name>
<feature type="transmembrane region" description="Helical" evidence="2">
    <location>
        <begin position="38"/>
        <end position="56"/>
    </location>
</feature>
<keyword evidence="2" id="KW-0472">Membrane</keyword>
<keyword evidence="4" id="KW-1185">Reference proteome</keyword>